<gene>
    <name evidence="1" type="ORF">GCM10022214_30010</name>
</gene>
<dbReference type="EMBL" id="BAAAZG010000017">
    <property type="protein sequence ID" value="GAA4072029.1"/>
    <property type="molecule type" value="Genomic_DNA"/>
</dbReference>
<evidence type="ECO:0000313" key="2">
    <source>
        <dbReference type="Proteomes" id="UP001500683"/>
    </source>
</evidence>
<sequence length="412" mass="45305">MTADAADDPIVRDYLLLGLRMGRHIDGYVDCWFGDPDLARRVDAEPPRPPAELAGQAARLLARLPDGPLDERRRRFLAGQLTALECAARRLAGEPIAFLAEVAAYFQVEVALGDPDEYAAAHDALDELLPGPGPLRARVEEFRRRNAVPPPLLRRAMGAVSAELRSVVASRYGLPAGEHVEYEVVQDPPWNAFNRYRGRFRSTVSLNALAGRDLGALPLVAAHECYPGHHTEHCVKEAVLVDGQGQGEHVLSLVNTPQGLLAEGLAETALDAVLGRAWGPWTAEILGELGLRVDGERMQHVMTQMRRLFPARQDAAILLHDRGADADEAVAYLRRWLLIEDGRARHMVRFLLDPLWRAYVTTYIEGARLVSAWLAGDRADGARADGPEGEPGAGVTERFGRLLREPLLPPTR</sequence>
<protein>
    <recommendedName>
        <fullName evidence="3">DUF885 domain-containing protein</fullName>
    </recommendedName>
</protein>
<organism evidence="1 2">
    <name type="scientific">Actinomadura miaoliensis</name>
    <dbReference type="NCBI Taxonomy" id="430685"/>
    <lineage>
        <taxon>Bacteria</taxon>
        <taxon>Bacillati</taxon>
        <taxon>Actinomycetota</taxon>
        <taxon>Actinomycetes</taxon>
        <taxon>Streptosporangiales</taxon>
        <taxon>Thermomonosporaceae</taxon>
        <taxon>Actinomadura</taxon>
    </lineage>
</organism>
<evidence type="ECO:0008006" key="3">
    <source>
        <dbReference type="Google" id="ProtNLM"/>
    </source>
</evidence>
<accession>A0ABP7VPY9</accession>
<dbReference type="Proteomes" id="UP001500683">
    <property type="component" value="Unassembled WGS sequence"/>
</dbReference>
<name>A0ABP7VPY9_9ACTN</name>
<dbReference type="RefSeq" id="WP_344946816.1">
    <property type="nucleotide sequence ID" value="NZ_BAAAZG010000017.1"/>
</dbReference>
<comment type="caution">
    <text evidence="1">The sequence shown here is derived from an EMBL/GenBank/DDBJ whole genome shotgun (WGS) entry which is preliminary data.</text>
</comment>
<keyword evidence="2" id="KW-1185">Reference proteome</keyword>
<evidence type="ECO:0000313" key="1">
    <source>
        <dbReference type="EMBL" id="GAA4072029.1"/>
    </source>
</evidence>
<reference evidence="2" key="1">
    <citation type="journal article" date="2019" name="Int. J. Syst. Evol. Microbiol.">
        <title>The Global Catalogue of Microorganisms (GCM) 10K type strain sequencing project: providing services to taxonomists for standard genome sequencing and annotation.</title>
        <authorList>
            <consortium name="The Broad Institute Genomics Platform"/>
            <consortium name="The Broad Institute Genome Sequencing Center for Infectious Disease"/>
            <person name="Wu L."/>
            <person name="Ma J."/>
        </authorList>
    </citation>
    <scope>NUCLEOTIDE SEQUENCE [LARGE SCALE GENOMIC DNA]</scope>
    <source>
        <strain evidence="2">JCM 16702</strain>
    </source>
</reference>
<proteinExistence type="predicted"/>